<dbReference type="PANTHER" id="PTHR11178">
    <property type="entry name" value="IRON-SULFUR CLUSTER SCAFFOLD PROTEIN NFU-RELATED"/>
    <property type="match status" value="1"/>
</dbReference>
<dbReference type="PANTHER" id="PTHR11178:SF1">
    <property type="entry name" value="NFU1 IRON-SULFUR CLUSTER SCAFFOLD HOMOLOG, MITOCHONDRIAL"/>
    <property type="match status" value="1"/>
</dbReference>
<feature type="region of interest" description="Disordered" evidence="2">
    <location>
        <begin position="220"/>
        <end position="286"/>
    </location>
</feature>
<dbReference type="InterPro" id="IPR034904">
    <property type="entry name" value="FSCA_dom_sf"/>
</dbReference>
<comment type="caution">
    <text evidence="4">The sequence shown here is derived from an EMBL/GenBank/DDBJ whole genome shotgun (WGS) entry which is preliminary data.</text>
</comment>
<feature type="compositionally biased region" description="Polar residues" evidence="2">
    <location>
        <begin position="220"/>
        <end position="229"/>
    </location>
</feature>
<dbReference type="Proteomes" id="UP000530660">
    <property type="component" value="Unassembled WGS sequence"/>
</dbReference>
<reference evidence="4 5" key="1">
    <citation type="journal article" date="2020" name="J. Phycol.">
        <title>Comparative genome analysis reveals Cyanidiococcus gen. nov., a new extremophilic red algal genus sister to Cyanidioschyzon (Cyanidioschyzonaceae, Rhodophyta).</title>
        <authorList>
            <person name="Liu S.-L."/>
            <person name="Chiang Y.-R."/>
            <person name="Yoon H.S."/>
            <person name="Fu H.-Y."/>
        </authorList>
    </citation>
    <scope>NUCLEOTIDE SEQUENCE [LARGE SCALE GENOMIC DNA]</scope>
    <source>
        <strain evidence="4 5">THAL066</strain>
    </source>
</reference>
<dbReference type="Gene3D" id="3.30.300.130">
    <property type="entry name" value="Fe-S cluster assembly (FSCA)"/>
    <property type="match status" value="2"/>
</dbReference>
<dbReference type="OrthoDB" id="565552at2759"/>
<gene>
    <name evidence="4" type="ORF">F1559_004916</name>
</gene>
<organism evidence="4 5">
    <name type="scientific">Cyanidiococcus yangmingshanensis</name>
    <dbReference type="NCBI Taxonomy" id="2690220"/>
    <lineage>
        <taxon>Eukaryota</taxon>
        <taxon>Rhodophyta</taxon>
        <taxon>Bangiophyceae</taxon>
        <taxon>Cyanidiales</taxon>
        <taxon>Cyanidiaceae</taxon>
        <taxon>Cyanidiococcus</taxon>
    </lineage>
</organism>
<feature type="domain" description="NIF system FeS cluster assembly NifU C-terminal" evidence="3">
    <location>
        <begin position="312"/>
        <end position="375"/>
    </location>
</feature>
<feature type="compositionally biased region" description="Polar residues" evidence="2">
    <location>
        <begin position="263"/>
        <end position="274"/>
    </location>
</feature>
<dbReference type="GO" id="GO:0005506">
    <property type="term" value="F:iron ion binding"/>
    <property type="evidence" value="ECO:0007669"/>
    <property type="project" value="InterPro"/>
</dbReference>
<evidence type="ECO:0000313" key="4">
    <source>
        <dbReference type="EMBL" id="KAF6005022.1"/>
    </source>
</evidence>
<dbReference type="InterPro" id="IPR001075">
    <property type="entry name" value="NIF_FeS_clus_asmbl_NifU_C"/>
</dbReference>
<dbReference type="GO" id="GO:0016226">
    <property type="term" value="P:iron-sulfur cluster assembly"/>
    <property type="evidence" value="ECO:0007669"/>
    <property type="project" value="InterPro"/>
</dbReference>
<name>A0A7J7IPF7_9RHOD</name>
<evidence type="ECO:0000313" key="5">
    <source>
        <dbReference type="Proteomes" id="UP000530660"/>
    </source>
</evidence>
<protein>
    <recommendedName>
        <fullName evidence="3">NIF system FeS cluster assembly NifU C-terminal domain-containing protein</fullName>
    </recommendedName>
</protein>
<dbReference type="Pfam" id="PF01106">
    <property type="entry name" value="NifU"/>
    <property type="match status" value="1"/>
</dbReference>
<sequence length="464" mass="52294">MTLIRRLHREALLDFSQPRTLVPHETALRAEPSEFVPIPAVYAVLDGPSWRYGEPDYEERSLAEFAAGQEEIKRVPLEPHERRLFPYADYVLQRGSVRLPVRSAPLRPADEKRMRRNKVSVQYMGITSNVALVVRHHLSHFGSSVCQFVRVCAFRSMDQATMEALRQAWMKEIGYVPRGNRTEDAKEAAFVQQWQAAHDWLLGLELGDAKMHPRQASTLINTQSANGEPNSKDDEPQSIEEGAPDHSRSSSFANTKPTRREQTLISYPSETEASGSGDGERDPRVVSPFRTEAGFSAVSTPETTLPMDTVHVEQVLSEIRPLLQKDGGDVRVLNVDPAEATVTLQFMGACASCPALEDTVRFGVETVLRARFGENQIRKIILVSNDESPVVKQEERRLVDACEAMLDDLRPLLFSRGAVVELERVHQRVLYLRYEGPEAMLAEIRNTLKERVPDLERVEALAFD</sequence>
<evidence type="ECO:0000259" key="3">
    <source>
        <dbReference type="Pfam" id="PF01106"/>
    </source>
</evidence>
<dbReference type="AlphaFoldDB" id="A0A7J7IPF7"/>
<dbReference type="GO" id="GO:0051536">
    <property type="term" value="F:iron-sulfur cluster binding"/>
    <property type="evidence" value="ECO:0007669"/>
    <property type="project" value="InterPro"/>
</dbReference>
<keyword evidence="5" id="KW-1185">Reference proteome</keyword>
<evidence type="ECO:0000256" key="1">
    <source>
        <dbReference type="ARBA" id="ARBA00006420"/>
    </source>
</evidence>
<proteinExistence type="inferred from homology"/>
<accession>A0A7J7IPF7</accession>
<dbReference type="SUPFAM" id="SSF117916">
    <property type="entry name" value="Fe-S cluster assembly (FSCA) domain-like"/>
    <property type="match status" value="2"/>
</dbReference>
<dbReference type="EMBL" id="VWRR01000002">
    <property type="protein sequence ID" value="KAF6005022.1"/>
    <property type="molecule type" value="Genomic_DNA"/>
</dbReference>
<comment type="similarity">
    <text evidence="1">Belongs to the NifU family.</text>
</comment>
<evidence type="ECO:0000256" key="2">
    <source>
        <dbReference type="SAM" id="MobiDB-lite"/>
    </source>
</evidence>